<feature type="transmembrane region" description="Helical" evidence="1">
    <location>
        <begin position="65"/>
        <end position="84"/>
    </location>
</feature>
<evidence type="ECO:0000256" key="1">
    <source>
        <dbReference type="SAM" id="Phobius"/>
    </source>
</evidence>
<reference evidence="2" key="1">
    <citation type="submission" date="2021-03" db="EMBL/GenBank/DDBJ databases">
        <authorList>
            <person name="Liu X."/>
        </authorList>
    </citation>
    <scope>NUCLEOTIDE SEQUENCE</scope>
    <source>
        <strain evidence="2">Mt2</strain>
    </source>
</reference>
<keyword evidence="1" id="KW-1133">Transmembrane helix</keyword>
<keyword evidence="1" id="KW-0812">Transmembrane</keyword>
<keyword evidence="1" id="KW-0472">Membrane</keyword>
<sequence length="157" mass="17743">MNPPTTYNMGSFRIPANIASSRPINSAEYSATLFVQSNTNLNENETTSPSGDMKTIPTPFFFSEYSGGFPFHLSLISSIFSFSWKQKKLASKRLLLRKISAGRWFFDSLFPLLKITTYLLYAIMIELFFLGKKPEQEQRESFSGLSPDLDSAAVQKN</sequence>
<dbReference type="AlphaFoldDB" id="A0A8F1N7L5"/>
<dbReference type="EMBL" id="MW717908">
    <property type="protein sequence ID" value="QWQ49891.1"/>
    <property type="molecule type" value="Genomic_DNA"/>
</dbReference>
<protein>
    <submittedName>
        <fullName evidence="2">Uncharacterized protein</fullName>
    </submittedName>
</protein>
<feature type="transmembrane region" description="Helical" evidence="1">
    <location>
        <begin position="104"/>
        <end position="130"/>
    </location>
</feature>
<evidence type="ECO:0000313" key="2">
    <source>
        <dbReference type="EMBL" id="QWQ49891.1"/>
    </source>
</evidence>
<name>A0A8F1N7L5_9ROSA</name>
<accession>A0A8F1N7L5</accession>
<keyword evidence="2" id="KW-0496">Mitochondrion</keyword>
<gene>
    <name evidence="2" type="primary">ORF157</name>
</gene>
<geneLocation type="mitochondrion" evidence="2"/>
<organism evidence="2">
    <name type="scientific">Zelkova schneideriana</name>
    <dbReference type="NCBI Taxonomy" id="172643"/>
    <lineage>
        <taxon>Eukaryota</taxon>
        <taxon>Viridiplantae</taxon>
        <taxon>Streptophyta</taxon>
        <taxon>Embryophyta</taxon>
        <taxon>Tracheophyta</taxon>
        <taxon>Spermatophyta</taxon>
        <taxon>Magnoliopsida</taxon>
        <taxon>eudicotyledons</taxon>
        <taxon>Gunneridae</taxon>
        <taxon>Pentapetalae</taxon>
        <taxon>rosids</taxon>
        <taxon>fabids</taxon>
        <taxon>Rosales</taxon>
        <taxon>Ulmaceae</taxon>
        <taxon>Zelkova</taxon>
    </lineage>
</organism>
<proteinExistence type="predicted"/>